<keyword evidence="9" id="KW-1185">Reference proteome</keyword>
<evidence type="ECO:0000259" key="7">
    <source>
        <dbReference type="Pfam" id="PF01061"/>
    </source>
</evidence>
<keyword evidence="4 6" id="KW-0472">Membrane</keyword>
<feature type="compositionally biased region" description="Low complexity" evidence="5">
    <location>
        <begin position="8"/>
        <end position="25"/>
    </location>
</feature>
<dbReference type="GO" id="GO:0140359">
    <property type="term" value="F:ABC-type transporter activity"/>
    <property type="evidence" value="ECO:0007669"/>
    <property type="project" value="InterPro"/>
</dbReference>
<comment type="subcellular location">
    <subcellularLocation>
        <location evidence="1">Membrane</location>
        <topology evidence="1">Multi-pass membrane protein</topology>
    </subcellularLocation>
</comment>
<dbReference type="KEGG" id="erz:ER308_11770"/>
<sequence length="289" mass="31217">MTARRVRPPTGRRWSPSSRWGRPRQPIVPTPRPSPPTRSHGGDSVTVFAAHLRYRALEYLRTPIAIWPTVAFPLMIALFFIVPAAQDVPQAATYGLVSILLLSFTMIAMFTFGAGTAEERRLPWYDYQRTLPVRPTVVIAGRVAVGLVFAVIGALPAVVLITARTAVEVPVARWPLLAVAVLAGALGMTLLGLGLGMALPFKAALPVANIAFFPMAFAGGLFLPLEQLPDWARIVGAATPMRPWVEVATAAAFGEGAPPGWWAALAAWIAALGAFSVWAHRRDAVQRFR</sequence>
<feature type="transmembrane region" description="Helical" evidence="6">
    <location>
        <begin position="136"/>
        <end position="162"/>
    </location>
</feature>
<feature type="transmembrane region" description="Helical" evidence="6">
    <location>
        <begin position="261"/>
        <end position="279"/>
    </location>
</feature>
<feature type="transmembrane region" description="Helical" evidence="6">
    <location>
        <begin position="64"/>
        <end position="85"/>
    </location>
</feature>
<feature type="region of interest" description="Disordered" evidence="5">
    <location>
        <begin position="1"/>
        <end position="42"/>
    </location>
</feature>
<evidence type="ECO:0000256" key="4">
    <source>
        <dbReference type="ARBA" id="ARBA00023136"/>
    </source>
</evidence>
<keyword evidence="2 6" id="KW-0812">Transmembrane</keyword>
<evidence type="ECO:0000256" key="1">
    <source>
        <dbReference type="ARBA" id="ARBA00004141"/>
    </source>
</evidence>
<dbReference type="PANTHER" id="PTHR43229">
    <property type="entry name" value="NODULATION PROTEIN J"/>
    <property type="match status" value="1"/>
</dbReference>
<dbReference type="Pfam" id="PF01061">
    <property type="entry name" value="ABC2_membrane"/>
    <property type="match status" value="1"/>
</dbReference>
<dbReference type="AlphaFoldDB" id="A0A411YFY3"/>
<evidence type="ECO:0000256" key="6">
    <source>
        <dbReference type="SAM" id="Phobius"/>
    </source>
</evidence>
<feature type="domain" description="ABC-2 type transporter transmembrane" evidence="7">
    <location>
        <begin position="50"/>
        <end position="251"/>
    </location>
</feature>
<evidence type="ECO:0000256" key="3">
    <source>
        <dbReference type="ARBA" id="ARBA00022989"/>
    </source>
</evidence>
<evidence type="ECO:0000256" key="2">
    <source>
        <dbReference type="ARBA" id="ARBA00022692"/>
    </source>
</evidence>
<dbReference type="EMBL" id="CP036402">
    <property type="protein sequence ID" value="QBI20174.1"/>
    <property type="molecule type" value="Genomic_DNA"/>
</dbReference>
<proteinExistence type="predicted"/>
<gene>
    <name evidence="8" type="ORF">ER308_11770</name>
</gene>
<name>A0A411YFY3_9ACTN</name>
<dbReference type="Proteomes" id="UP000291469">
    <property type="component" value="Chromosome"/>
</dbReference>
<evidence type="ECO:0000256" key="5">
    <source>
        <dbReference type="SAM" id="MobiDB-lite"/>
    </source>
</evidence>
<feature type="transmembrane region" description="Helical" evidence="6">
    <location>
        <begin position="91"/>
        <end position="115"/>
    </location>
</feature>
<dbReference type="OrthoDB" id="3745966at2"/>
<evidence type="ECO:0000313" key="9">
    <source>
        <dbReference type="Proteomes" id="UP000291469"/>
    </source>
</evidence>
<keyword evidence="3 6" id="KW-1133">Transmembrane helix</keyword>
<protein>
    <submittedName>
        <fullName evidence="8">ABC transporter permease</fullName>
    </submittedName>
</protein>
<dbReference type="InterPro" id="IPR013525">
    <property type="entry name" value="ABC2_TM"/>
</dbReference>
<evidence type="ECO:0000313" key="8">
    <source>
        <dbReference type="EMBL" id="QBI20174.1"/>
    </source>
</evidence>
<dbReference type="GO" id="GO:0016020">
    <property type="term" value="C:membrane"/>
    <property type="evidence" value="ECO:0007669"/>
    <property type="project" value="UniProtKB-SubCell"/>
</dbReference>
<organism evidence="8 9">
    <name type="scientific">Egibacter rhizosphaerae</name>
    <dbReference type="NCBI Taxonomy" id="1670831"/>
    <lineage>
        <taxon>Bacteria</taxon>
        <taxon>Bacillati</taxon>
        <taxon>Actinomycetota</taxon>
        <taxon>Nitriliruptoria</taxon>
        <taxon>Egibacterales</taxon>
        <taxon>Egibacteraceae</taxon>
        <taxon>Egibacter</taxon>
    </lineage>
</organism>
<feature type="transmembrane region" description="Helical" evidence="6">
    <location>
        <begin position="203"/>
        <end position="223"/>
    </location>
</feature>
<feature type="transmembrane region" description="Helical" evidence="6">
    <location>
        <begin position="174"/>
        <end position="196"/>
    </location>
</feature>
<accession>A0A411YFY3</accession>
<reference evidence="8 9" key="1">
    <citation type="submission" date="2019-01" db="EMBL/GenBank/DDBJ databases">
        <title>Egibacter rhizosphaerae EGI 80759T.</title>
        <authorList>
            <person name="Chen D.-D."/>
            <person name="Tian Y."/>
            <person name="Jiao J.-Y."/>
            <person name="Zhang X.-T."/>
            <person name="Zhang Y.-G."/>
            <person name="Zhang Y."/>
            <person name="Xiao M."/>
            <person name="Shu W.-S."/>
            <person name="Li W.-J."/>
        </authorList>
    </citation>
    <scope>NUCLEOTIDE SEQUENCE [LARGE SCALE GENOMIC DNA]</scope>
    <source>
        <strain evidence="8 9">EGI 80759</strain>
    </source>
</reference>
<dbReference type="PANTHER" id="PTHR43229:SF2">
    <property type="entry name" value="NODULATION PROTEIN J"/>
    <property type="match status" value="1"/>
</dbReference>
<feature type="compositionally biased region" description="Pro residues" evidence="5">
    <location>
        <begin position="26"/>
        <end position="36"/>
    </location>
</feature>
<dbReference type="InterPro" id="IPR051784">
    <property type="entry name" value="Nod_factor_ABC_transporter"/>
</dbReference>